<name>A0A183EDY1_9BILA</name>
<dbReference type="GO" id="GO:0016298">
    <property type="term" value="F:lipase activity"/>
    <property type="evidence" value="ECO:0007669"/>
    <property type="project" value="TreeGrafter"/>
</dbReference>
<reference evidence="4" key="1">
    <citation type="submission" date="2016-06" db="UniProtKB">
        <authorList>
            <consortium name="WormBaseParasite"/>
        </authorList>
    </citation>
    <scope>IDENTIFICATION</scope>
</reference>
<dbReference type="WBParaSite" id="GPUH_0001919701-mRNA-1">
    <property type="protein sequence ID" value="GPUH_0001919701-mRNA-1"/>
    <property type="gene ID" value="GPUH_0001919701"/>
</dbReference>
<dbReference type="AlphaFoldDB" id="A0A183EDY1"/>
<feature type="chain" id="PRO_5043139125" evidence="1">
    <location>
        <begin position="20"/>
        <end position="91"/>
    </location>
</feature>
<evidence type="ECO:0000313" key="4">
    <source>
        <dbReference type="WBParaSite" id="GPUH_0001919701-mRNA-1"/>
    </source>
</evidence>
<dbReference type="PANTHER" id="PTHR32015">
    <property type="entry name" value="FASTING INDUCED LIPASE"/>
    <property type="match status" value="1"/>
</dbReference>
<evidence type="ECO:0000313" key="2">
    <source>
        <dbReference type="EMBL" id="VDN33304.1"/>
    </source>
</evidence>
<dbReference type="Gene3D" id="3.40.50.1820">
    <property type="entry name" value="alpha/beta hydrolase"/>
    <property type="match status" value="1"/>
</dbReference>
<dbReference type="Proteomes" id="UP000271098">
    <property type="component" value="Unassembled WGS sequence"/>
</dbReference>
<keyword evidence="1" id="KW-0732">Signal</keyword>
<dbReference type="OrthoDB" id="5800633at2759"/>
<dbReference type="InterPro" id="IPR029058">
    <property type="entry name" value="AB_hydrolase_fold"/>
</dbReference>
<protein>
    <submittedName>
        <fullName evidence="4">Lipase</fullName>
    </submittedName>
</protein>
<dbReference type="EMBL" id="UYRT01088046">
    <property type="protein sequence ID" value="VDN33304.1"/>
    <property type="molecule type" value="Genomic_DNA"/>
</dbReference>
<sequence>MLLRHVLVLASGIVWLVEAYFTEDFNQWLLEFYGPDVQTTLNRPDLGEAGSFGGRQFHNQVIKRQPIIFVHGVSNRAGDQPLTGALRFKYA</sequence>
<accession>A0A183EDY1</accession>
<gene>
    <name evidence="2" type="ORF">GPUH_LOCUS19172</name>
</gene>
<dbReference type="GO" id="GO:0016042">
    <property type="term" value="P:lipid catabolic process"/>
    <property type="evidence" value="ECO:0007669"/>
    <property type="project" value="InterPro"/>
</dbReference>
<keyword evidence="3" id="KW-1185">Reference proteome</keyword>
<evidence type="ECO:0000256" key="1">
    <source>
        <dbReference type="SAM" id="SignalP"/>
    </source>
</evidence>
<dbReference type="InterPro" id="IPR002918">
    <property type="entry name" value="Lipase_EstA/Esterase_EstB"/>
</dbReference>
<reference evidence="2 3" key="2">
    <citation type="submission" date="2018-11" db="EMBL/GenBank/DDBJ databases">
        <authorList>
            <consortium name="Pathogen Informatics"/>
        </authorList>
    </citation>
    <scope>NUCLEOTIDE SEQUENCE [LARGE SCALE GENOMIC DNA]</scope>
</reference>
<evidence type="ECO:0000313" key="3">
    <source>
        <dbReference type="Proteomes" id="UP000271098"/>
    </source>
</evidence>
<feature type="signal peptide" evidence="1">
    <location>
        <begin position="1"/>
        <end position="19"/>
    </location>
</feature>
<proteinExistence type="predicted"/>
<dbReference type="PANTHER" id="PTHR32015:SF5">
    <property type="entry name" value="LIPASE RELATED"/>
    <property type="match status" value="1"/>
</dbReference>
<organism evidence="4">
    <name type="scientific">Gongylonema pulchrum</name>
    <dbReference type="NCBI Taxonomy" id="637853"/>
    <lineage>
        <taxon>Eukaryota</taxon>
        <taxon>Metazoa</taxon>
        <taxon>Ecdysozoa</taxon>
        <taxon>Nematoda</taxon>
        <taxon>Chromadorea</taxon>
        <taxon>Rhabditida</taxon>
        <taxon>Spirurina</taxon>
        <taxon>Spiruromorpha</taxon>
        <taxon>Spiruroidea</taxon>
        <taxon>Gongylonematidae</taxon>
        <taxon>Gongylonema</taxon>
    </lineage>
</organism>